<accession>A0ACA9SDT4</accession>
<name>A0ACA9SDT4_9GLOM</name>
<organism evidence="1 2">
    <name type="scientific">Racocetra persica</name>
    <dbReference type="NCBI Taxonomy" id="160502"/>
    <lineage>
        <taxon>Eukaryota</taxon>
        <taxon>Fungi</taxon>
        <taxon>Fungi incertae sedis</taxon>
        <taxon>Mucoromycota</taxon>
        <taxon>Glomeromycotina</taxon>
        <taxon>Glomeromycetes</taxon>
        <taxon>Diversisporales</taxon>
        <taxon>Gigasporaceae</taxon>
        <taxon>Racocetra</taxon>
    </lineage>
</organism>
<gene>
    <name evidence="1" type="ORF">RPERSI_LOCUS29509</name>
</gene>
<reference evidence="1" key="1">
    <citation type="submission" date="2021-06" db="EMBL/GenBank/DDBJ databases">
        <authorList>
            <person name="Kallberg Y."/>
            <person name="Tangrot J."/>
            <person name="Rosling A."/>
        </authorList>
    </citation>
    <scope>NUCLEOTIDE SEQUENCE</scope>
    <source>
        <strain evidence="1">MA461A</strain>
    </source>
</reference>
<keyword evidence="2" id="KW-1185">Reference proteome</keyword>
<feature type="non-terminal residue" evidence="1">
    <location>
        <position position="1"/>
    </location>
</feature>
<sequence>YTTRTAVIRPEPTYRINPNRIDVDLQFGTVRNGSEKIMNNRNRFLDVDRESVDEKNLKDNDPSKDYTRLKPNNSSNGNGGK</sequence>
<dbReference type="Proteomes" id="UP000789920">
    <property type="component" value="Unassembled WGS sequence"/>
</dbReference>
<protein>
    <submittedName>
        <fullName evidence="1">8040_t:CDS:1</fullName>
    </submittedName>
</protein>
<dbReference type="EMBL" id="CAJVQC010111594">
    <property type="protein sequence ID" value="CAG8835324.1"/>
    <property type="molecule type" value="Genomic_DNA"/>
</dbReference>
<evidence type="ECO:0000313" key="2">
    <source>
        <dbReference type="Proteomes" id="UP000789920"/>
    </source>
</evidence>
<comment type="caution">
    <text evidence="1">The sequence shown here is derived from an EMBL/GenBank/DDBJ whole genome shotgun (WGS) entry which is preliminary data.</text>
</comment>
<proteinExistence type="predicted"/>
<feature type="non-terminal residue" evidence="1">
    <location>
        <position position="81"/>
    </location>
</feature>
<evidence type="ECO:0000313" key="1">
    <source>
        <dbReference type="EMBL" id="CAG8835324.1"/>
    </source>
</evidence>